<dbReference type="Pfam" id="PF09949">
    <property type="entry name" value="APP1_cat"/>
    <property type="match status" value="1"/>
</dbReference>
<evidence type="ECO:0000259" key="2">
    <source>
        <dbReference type="Pfam" id="PF09949"/>
    </source>
</evidence>
<dbReference type="GO" id="GO:0008195">
    <property type="term" value="F:phosphatidate phosphatase activity"/>
    <property type="evidence" value="ECO:0007669"/>
    <property type="project" value="InterPro"/>
</dbReference>
<name>A0A8J7FIB8_9NEIS</name>
<protein>
    <submittedName>
        <fullName evidence="3">DUF2183 domain-containing protein</fullName>
    </submittedName>
</protein>
<organism evidence="3 4">
    <name type="scientific">Chitinilyticum piscinae</name>
    <dbReference type="NCBI Taxonomy" id="2866724"/>
    <lineage>
        <taxon>Bacteria</taxon>
        <taxon>Pseudomonadati</taxon>
        <taxon>Pseudomonadota</taxon>
        <taxon>Betaproteobacteria</taxon>
        <taxon>Neisseriales</taxon>
        <taxon>Chitinibacteraceae</taxon>
        <taxon>Chitinilyticum</taxon>
    </lineage>
</organism>
<feature type="chain" id="PRO_5035171925" evidence="1">
    <location>
        <begin position="20"/>
        <end position="307"/>
    </location>
</feature>
<proteinExistence type="predicted"/>
<dbReference type="InterPro" id="IPR052935">
    <property type="entry name" value="Mg2+_PAP"/>
</dbReference>
<dbReference type="InterPro" id="IPR019236">
    <property type="entry name" value="APP1_cat"/>
</dbReference>
<dbReference type="RefSeq" id="WP_194114819.1">
    <property type="nucleotide sequence ID" value="NZ_JADFUA010000001.1"/>
</dbReference>
<feature type="signal peptide" evidence="1">
    <location>
        <begin position="1"/>
        <end position="19"/>
    </location>
</feature>
<gene>
    <name evidence="3" type="ORF">INR99_03100</name>
</gene>
<keyword evidence="1" id="KW-0732">Signal</keyword>
<comment type="caution">
    <text evidence="3">The sequence shown here is derived from an EMBL/GenBank/DDBJ whole genome shotgun (WGS) entry which is preliminary data.</text>
</comment>
<dbReference type="Proteomes" id="UP000604481">
    <property type="component" value="Unassembled WGS sequence"/>
</dbReference>
<evidence type="ECO:0000313" key="3">
    <source>
        <dbReference type="EMBL" id="MBE9608327.1"/>
    </source>
</evidence>
<dbReference type="PANTHER" id="PTHR28208">
    <property type="entry name" value="PHOSPHATIDATE PHOSPHATASE APP1"/>
    <property type="match status" value="1"/>
</dbReference>
<sequence>MKKLAFMLCGLCLPVLALAGQNLVDDGWSTASGYRFSGRLTEDEHQPASAHSSKAVTLYRSTRLLFSSGAEGAVDWQVGKLQWQSRSDDHGYWSLAGNQPLPLAAGWHEIRSSLPGTQPGKLLVHDQANRFGIISDIDDTILVSNVPDKARLLKNSLAIPPEQRQAVAGMAALYSRLQQRNANQAASPQFYLSASPRQLTPGIRRFLAANQFPQGVLLLKEVGHESRDPLLDQQQYKLDRISEIMTAFPQVKFMLVGDDGERDPEVYAEIRQRYPQQVDSIWIRKVSPDAGRATYPGQRDLAELLKN</sequence>
<feature type="domain" description="Phosphatidate phosphatase APP1 catalytic" evidence="2">
    <location>
        <begin position="131"/>
        <end position="285"/>
    </location>
</feature>
<dbReference type="PANTHER" id="PTHR28208:SF3">
    <property type="entry name" value="PHOSPHATIDATE PHOSPHATASE APP1"/>
    <property type="match status" value="1"/>
</dbReference>
<accession>A0A8J7FIB8</accession>
<keyword evidence="4" id="KW-1185">Reference proteome</keyword>
<dbReference type="AlphaFoldDB" id="A0A8J7FIB8"/>
<dbReference type="EMBL" id="JADFUA010000001">
    <property type="protein sequence ID" value="MBE9608327.1"/>
    <property type="molecule type" value="Genomic_DNA"/>
</dbReference>
<evidence type="ECO:0000313" key="4">
    <source>
        <dbReference type="Proteomes" id="UP000604481"/>
    </source>
</evidence>
<evidence type="ECO:0000256" key="1">
    <source>
        <dbReference type="SAM" id="SignalP"/>
    </source>
</evidence>
<reference evidence="3 4" key="1">
    <citation type="submission" date="2020-10" db="EMBL/GenBank/DDBJ databases">
        <title>The genome sequence of Chitinilyticum litopenaei 4Y14.</title>
        <authorList>
            <person name="Liu Y."/>
        </authorList>
    </citation>
    <scope>NUCLEOTIDE SEQUENCE [LARGE SCALE GENOMIC DNA]</scope>
    <source>
        <strain evidence="3 4">4Y14</strain>
    </source>
</reference>